<dbReference type="STRING" id="1859457.BET10_04230"/>
<name>A0A1S1MV83_9GAMM</name>
<comment type="caution">
    <text evidence="2">The sequence shown here is derived from an EMBL/GenBank/DDBJ whole genome shotgun (WGS) entry which is preliminary data.</text>
</comment>
<sequence>MKRFNKVALIPAAVAAVLAGNAYAGTEACFEVYKGADALAVTAFDTIYTGAACVAEASRTGAAADNLEATNEAGIAYELTGDLTVDFDAVDGTNTDQHIVYIPTTDIPGGTKITIALTGATFAGNSNQIHLVKDTDGAGAGTDFEAVASSDGTVDGASTITFLTKAGITIGAGTRLAFSRVSTGADSTAIDPVGIKIANTTCTSTSQASQSVTIAATSAVTDGGTGYNIQGAVSNAQKVADISPQFYPLYAGTTAEVQVNAESSNSEGTAIVARTQFVYNADATDRLIATSSQAIYKTGYYNRASLLDQAITLDADDHVETAFVASSEPGANVKMRLYNGRTAATGVLDTAVEVQTGTTPGAFGLTQGTATVYNTEAVTLFTESDGAGDVETNPQTAAPLLGADYNEMFYVVENNPTDGIMNFNYNVTTHYTLDFGTAGELDHCADNKVTHEVGVNGAVLKVPYVVNSEGNFVRITNEHDESAEVTVDVFSESADGNDGTRKVMAVELGSVPAKSSVVYFVPTLISEAVSQKQYEGADGGYGDLGSNGSFSPNRHSVTFTVTAPKNSVHGVSVQKVVGRSDRVMPVLDQNDWSQ</sequence>
<evidence type="ECO:0000313" key="2">
    <source>
        <dbReference type="EMBL" id="OHU92670.1"/>
    </source>
</evidence>
<dbReference type="Proteomes" id="UP000179786">
    <property type="component" value="Unassembled WGS sequence"/>
</dbReference>
<evidence type="ECO:0000313" key="3">
    <source>
        <dbReference type="Proteomes" id="UP000179786"/>
    </source>
</evidence>
<dbReference type="RefSeq" id="WP_070983228.1">
    <property type="nucleotide sequence ID" value="NZ_MKJU01000006.1"/>
</dbReference>
<evidence type="ECO:0000256" key="1">
    <source>
        <dbReference type="SAM" id="SignalP"/>
    </source>
</evidence>
<keyword evidence="1" id="KW-0732">Signal</keyword>
<organism evidence="2 3">
    <name type="scientific">Pseudoalteromonas amylolytica</name>
    <dbReference type="NCBI Taxonomy" id="1859457"/>
    <lineage>
        <taxon>Bacteria</taxon>
        <taxon>Pseudomonadati</taxon>
        <taxon>Pseudomonadota</taxon>
        <taxon>Gammaproteobacteria</taxon>
        <taxon>Alteromonadales</taxon>
        <taxon>Pseudoalteromonadaceae</taxon>
        <taxon>Pseudoalteromonas</taxon>
    </lineage>
</organism>
<dbReference type="AlphaFoldDB" id="A0A1S1MV83"/>
<feature type="signal peptide" evidence="1">
    <location>
        <begin position="1"/>
        <end position="24"/>
    </location>
</feature>
<feature type="chain" id="PRO_5010352742" evidence="1">
    <location>
        <begin position="25"/>
        <end position="594"/>
    </location>
</feature>
<reference evidence="2 3" key="1">
    <citation type="submission" date="2016-09" db="EMBL/GenBank/DDBJ databases">
        <title>Pseudoalteromonas amylolytica sp. nov., isolated from the surface seawater.</title>
        <authorList>
            <person name="Wu Y.-H."/>
            <person name="Cheng H."/>
            <person name="Jin X.-B."/>
            <person name="Wang C.-S."/>
            <person name="Xu X.-W."/>
        </authorList>
    </citation>
    <scope>NUCLEOTIDE SEQUENCE [LARGE SCALE GENOMIC DNA]</scope>
    <source>
        <strain evidence="2 3">JW1</strain>
    </source>
</reference>
<dbReference type="OrthoDB" id="6279330at2"/>
<accession>A0A1S1MV83</accession>
<proteinExistence type="predicted"/>
<dbReference type="EMBL" id="MKJU01000006">
    <property type="protein sequence ID" value="OHU92670.1"/>
    <property type="molecule type" value="Genomic_DNA"/>
</dbReference>
<keyword evidence="3" id="KW-1185">Reference proteome</keyword>
<gene>
    <name evidence="2" type="ORF">BET10_04230</name>
</gene>
<protein>
    <submittedName>
        <fullName evidence="2">Uncharacterized protein</fullName>
    </submittedName>
</protein>